<keyword evidence="2 4" id="KW-0408">Iron</keyword>
<keyword evidence="2" id="KW-0560">Oxidoreductase</keyword>
<evidence type="ECO:0000256" key="1">
    <source>
        <dbReference type="ARBA" id="ARBA00010617"/>
    </source>
</evidence>
<feature type="binding site" evidence="4">
    <location>
        <position position="298"/>
    </location>
    <ligand>
        <name>heme c</name>
        <dbReference type="ChEBI" id="CHEBI:61717"/>
    </ligand>
</feature>
<dbReference type="InterPro" id="IPR002397">
    <property type="entry name" value="Cyt_P450_B"/>
</dbReference>
<dbReference type="InterPro" id="IPR017972">
    <property type="entry name" value="Cyt_P450_CS"/>
</dbReference>
<dbReference type="PANTHER" id="PTHR46696">
    <property type="entry name" value="P450, PUTATIVE (EUROFUNG)-RELATED"/>
    <property type="match status" value="1"/>
</dbReference>
<dbReference type="SUPFAM" id="SSF48264">
    <property type="entry name" value="Cytochrome P450"/>
    <property type="match status" value="1"/>
</dbReference>
<protein>
    <submittedName>
        <fullName evidence="3">SalCYP</fullName>
    </submittedName>
</protein>
<sequence>GGMQADKCPVTGATATTARGDSVEFDFFAAPQAYRRVAAEHRADGAFHSSRGDSFWVLSTYEGICAAFRDEDTFSVSRVSAADGAEDERWIPLTIQGRTHNEWRRRLAAWFTPQRARDLTPAIRANARRRISAFVDRGEVSFSDEFARPYVLENLMLAVGWPLADLDHLLAINVAMIRSREAPDPRQAFNAETAFPALQEYVRRHVARRRAEPVEGDLTSATFDWEIDGTPVSDADRESLLTVLFLAGVDSTVNHMANGIQHLAHHPGDRHRFLRDPEVRPAAVEEFLRVNSCMYPGRLATREGAGGVASQGDTVLLPLALANYDPAVFPEPERVDFDREQNPHIAFGTGHHQCLGAAYARAQILTAWEEWHELIPDYRLPDPTVEPPFLRNVYDLRIVW</sequence>
<evidence type="ECO:0000256" key="2">
    <source>
        <dbReference type="RuleBase" id="RU000461"/>
    </source>
</evidence>
<dbReference type="SMR" id="A0A8I3AZT1"/>
<proteinExistence type="evidence at protein level"/>
<keyword evidence="2 4" id="KW-0479">Metal-binding</keyword>
<comment type="similarity">
    <text evidence="1 2">Belongs to the cytochrome P450 family.</text>
</comment>
<dbReference type="InterPro" id="IPR001128">
    <property type="entry name" value="Cyt_P450"/>
</dbReference>
<dbReference type="PROSITE" id="PS00086">
    <property type="entry name" value="CYTOCHROME_P450"/>
    <property type="match status" value="1"/>
</dbReference>
<dbReference type="GO" id="GO:0005506">
    <property type="term" value="F:iron ion binding"/>
    <property type="evidence" value="ECO:0007669"/>
    <property type="project" value="InterPro"/>
</dbReference>
<keyword evidence="2" id="KW-0503">Monooxygenase</keyword>
<dbReference type="PDB" id="7ABA">
    <property type="method" value="X-ray"/>
    <property type="resolution" value="1.85 A"/>
    <property type="chains" value="A=1-400"/>
</dbReference>
<feature type="binding site" evidence="4">
    <location>
        <position position="352"/>
    </location>
    <ligand>
        <name>heme c</name>
        <dbReference type="ChEBI" id="CHEBI:61717"/>
    </ligand>
</feature>
<organism evidence="3">
    <name type="scientific">Salinispora tropica</name>
    <dbReference type="NCBI Taxonomy" id="168695"/>
    <lineage>
        <taxon>Bacteria</taxon>
        <taxon>Bacillati</taxon>
        <taxon>Actinomycetota</taxon>
        <taxon>Actinomycetes</taxon>
        <taxon>Micromonosporales</taxon>
        <taxon>Micromonosporaceae</taxon>
        <taxon>Salinispora</taxon>
    </lineage>
</organism>
<dbReference type="Pfam" id="PF00067">
    <property type="entry name" value="p450"/>
    <property type="match status" value="1"/>
</dbReference>
<accession>A0A8I3AZT1</accession>
<feature type="binding site" evidence="4">
    <location>
        <position position="354"/>
    </location>
    <ligand>
        <name>heme c</name>
        <dbReference type="ChEBI" id="CHEBI:61717"/>
        <note>axial binding residue</note>
    </ligand>
    <ligandPart>
        <name>Fe</name>
        <dbReference type="ChEBI" id="CHEBI:18248"/>
    </ligandPart>
</feature>
<name>A0A8I3AZT1_9ACTN</name>
<dbReference type="GO" id="GO:0016705">
    <property type="term" value="F:oxidoreductase activity, acting on paired donors, with incorporation or reduction of molecular oxygen"/>
    <property type="evidence" value="ECO:0007669"/>
    <property type="project" value="InterPro"/>
</dbReference>
<keyword evidence="4" id="KW-0002">3D-structure</keyword>
<dbReference type="InterPro" id="IPR036396">
    <property type="entry name" value="Cyt_P450_sf"/>
</dbReference>
<feature type="binding site" evidence="4">
    <location>
        <position position="100"/>
    </location>
    <ligand>
        <name>heme c</name>
        <dbReference type="ChEBI" id="CHEBI:61717"/>
    </ligand>
</feature>
<evidence type="ECO:0007829" key="4">
    <source>
        <dbReference type="PDB" id="7ABA"/>
    </source>
</evidence>
<dbReference type="PRINTS" id="PR00359">
    <property type="entry name" value="BP450"/>
</dbReference>
<reference evidence="4" key="1">
    <citation type="journal article" date="2020" name="J. Am. Chem. Soc.">
        <title>Characterization of the Stereoselective P450 Enzyme BotCYP Enables the &lt;i&gt;In Vitro&lt;/i&gt; Biosynthesis of the Bottromycin Core Scaffold.</title>
        <authorList>
            <person name="Adam S."/>
            <person name="Franz L."/>
            <person name="Milhim M."/>
            <person name="Bernhardt R."/>
            <person name="Kalinina O.V."/>
            <person name="Koehnke J."/>
        </authorList>
    </citation>
    <scope>X-RAY CRYSTALLOGRAPHY (1.85 ANGSTROMS) IN COMPLEX WITH HEME C</scope>
</reference>
<dbReference type="PANTHER" id="PTHR46696:SF6">
    <property type="entry name" value="P450, PUTATIVE (EUROFUNG)-RELATED"/>
    <property type="match status" value="1"/>
</dbReference>
<dbReference type="GO" id="GO:0020037">
    <property type="term" value="F:heme binding"/>
    <property type="evidence" value="ECO:0007669"/>
    <property type="project" value="InterPro"/>
</dbReference>
<dbReference type="GO" id="GO:0004497">
    <property type="term" value="F:monooxygenase activity"/>
    <property type="evidence" value="ECO:0007669"/>
    <property type="project" value="UniProtKB-KW"/>
</dbReference>
<dbReference type="Gene3D" id="1.10.630.10">
    <property type="entry name" value="Cytochrome P450"/>
    <property type="match status" value="1"/>
</dbReference>
<keyword evidence="2 4" id="KW-0349">Heme</keyword>
<evidence type="ECO:0000313" key="3">
    <source>
        <dbReference type="PDB" id="7ABA"/>
    </source>
</evidence>
<dbReference type="AlphaFoldDB" id="A0A8I3AZT1"/>
<feature type="binding site" evidence="4">
    <location>
        <position position="104"/>
    </location>
    <ligand>
        <name>heme c</name>
        <dbReference type="ChEBI" id="CHEBI:61717"/>
    </ligand>
</feature>